<evidence type="ECO:0000256" key="2">
    <source>
        <dbReference type="ARBA" id="ARBA00022801"/>
    </source>
</evidence>
<dbReference type="GO" id="GO:0016787">
    <property type="term" value="F:hydrolase activity"/>
    <property type="evidence" value="ECO:0007669"/>
    <property type="project" value="UniProtKB-KW"/>
</dbReference>
<keyword evidence="4 7" id="KW-0067">ATP-binding</keyword>
<dbReference type="KEGG" id="phe:Phep_0185"/>
<dbReference type="RefSeq" id="WP_012780364.1">
    <property type="nucleotide sequence ID" value="NC_013061.1"/>
</dbReference>
<dbReference type="InterPro" id="IPR050079">
    <property type="entry name" value="DEAD_box_RNA_helicase"/>
</dbReference>
<feature type="domain" description="Helicase ATP-binding" evidence="9">
    <location>
        <begin position="32"/>
        <end position="206"/>
    </location>
</feature>
<proteinExistence type="inferred from homology"/>
<evidence type="ECO:0000256" key="8">
    <source>
        <dbReference type="SAM" id="MobiDB-lite"/>
    </source>
</evidence>
<dbReference type="Gene3D" id="3.40.50.300">
    <property type="entry name" value="P-loop containing nucleotide triphosphate hydrolases"/>
    <property type="match status" value="2"/>
</dbReference>
<sequence length="418" mass="46561">MDFKDFNFNPELLEGLLAMGFRNATPIQQQAIPLILNKKDLIACAQTGTGKTGAYLLPIMNMIVETENRHNNTLILAPTRELAQQIDLQVEALSYFTNISSLTVYGGGDGIAYEQQKRSMREGVDLIIATPGRLISHLSSGVLKLDQLQHLVLDEADRMLDMGFYDDIMRIVSYLPQVRQTVMFSATMPPKIRKLAATLLKHPEQINIALSKPAEGILQQIYFVHDEQKVPLLTDVLKTGEYKSIIIFASTKEKVKNLGKVFRTLGLKAEAFHSDLGQSERESILLKFKNKQLPILIGTDVLSRGIDVEGIDLVVNFDVPHDAEDYVHRIGRTARAATKGTAITLVNSRDKRKLVSIEKLIEKEIDRIPLPEHLVAIPEATTERHAKPKPAAQKSGSGKPKRKFWNKKPKASSKEGGA</sequence>
<keyword evidence="1 7" id="KW-0547">Nucleotide-binding</keyword>
<dbReference type="GO" id="GO:0005524">
    <property type="term" value="F:ATP binding"/>
    <property type="evidence" value="ECO:0007669"/>
    <property type="project" value="UniProtKB-KW"/>
</dbReference>
<dbReference type="SUPFAM" id="SSF52540">
    <property type="entry name" value="P-loop containing nucleoside triphosphate hydrolases"/>
    <property type="match status" value="1"/>
</dbReference>
<evidence type="ECO:0000256" key="4">
    <source>
        <dbReference type="ARBA" id="ARBA00022840"/>
    </source>
</evidence>
<dbReference type="PANTHER" id="PTHR47959:SF13">
    <property type="entry name" value="ATP-DEPENDENT RNA HELICASE RHLE"/>
    <property type="match status" value="1"/>
</dbReference>
<dbReference type="InterPro" id="IPR027417">
    <property type="entry name" value="P-loop_NTPase"/>
</dbReference>
<dbReference type="PROSITE" id="PS51195">
    <property type="entry name" value="Q_MOTIF"/>
    <property type="match status" value="1"/>
</dbReference>
<dbReference type="InterPro" id="IPR011545">
    <property type="entry name" value="DEAD/DEAH_box_helicase_dom"/>
</dbReference>
<dbReference type="GO" id="GO:0005829">
    <property type="term" value="C:cytosol"/>
    <property type="evidence" value="ECO:0007669"/>
    <property type="project" value="TreeGrafter"/>
</dbReference>
<evidence type="ECO:0000256" key="1">
    <source>
        <dbReference type="ARBA" id="ARBA00022741"/>
    </source>
</evidence>
<dbReference type="GO" id="GO:0003724">
    <property type="term" value="F:RNA helicase activity"/>
    <property type="evidence" value="ECO:0007669"/>
    <property type="project" value="InterPro"/>
</dbReference>
<dbReference type="eggNOG" id="COG0513">
    <property type="taxonomic scope" value="Bacteria"/>
</dbReference>
<dbReference type="InterPro" id="IPR014014">
    <property type="entry name" value="RNA_helicase_DEAD_Q_motif"/>
</dbReference>
<dbReference type="CDD" id="cd18787">
    <property type="entry name" value="SF2_C_DEAD"/>
    <property type="match status" value="1"/>
</dbReference>
<gene>
    <name evidence="12" type="ordered locus">Phep_0185</name>
</gene>
<evidence type="ECO:0000256" key="7">
    <source>
        <dbReference type="RuleBase" id="RU000492"/>
    </source>
</evidence>
<dbReference type="Pfam" id="PF00271">
    <property type="entry name" value="Helicase_C"/>
    <property type="match status" value="1"/>
</dbReference>
<organism evidence="12 13">
    <name type="scientific">Pedobacter heparinus (strain ATCC 13125 / DSM 2366 / CIP 104194 / JCM 7457 / NBRC 12017 / NCIMB 9290 / NRRL B-14731 / HIM 762-3)</name>
    <dbReference type="NCBI Taxonomy" id="485917"/>
    <lineage>
        <taxon>Bacteria</taxon>
        <taxon>Pseudomonadati</taxon>
        <taxon>Bacteroidota</taxon>
        <taxon>Sphingobacteriia</taxon>
        <taxon>Sphingobacteriales</taxon>
        <taxon>Sphingobacteriaceae</taxon>
        <taxon>Pedobacter</taxon>
    </lineage>
</organism>
<dbReference type="PROSITE" id="PS00039">
    <property type="entry name" value="DEAD_ATP_HELICASE"/>
    <property type="match status" value="1"/>
</dbReference>
<protein>
    <submittedName>
        <fullName evidence="12">DEAD/DEAH box helicase domain protein</fullName>
    </submittedName>
</protein>
<dbReference type="SMART" id="SM00490">
    <property type="entry name" value="HELICc"/>
    <property type="match status" value="1"/>
</dbReference>
<dbReference type="InterPro" id="IPR000629">
    <property type="entry name" value="RNA-helicase_DEAD-box_CS"/>
</dbReference>
<accession>C6XYE4</accession>
<dbReference type="GO" id="GO:0003676">
    <property type="term" value="F:nucleic acid binding"/>
    <property type="evidence" value="ECO:0007669"/>
    <property type="project" value="InterPro"/>
</dbReference>
<dbReference type="PROSITE" id="PS51194">
    <property type="entry name" value="HELICASE_CTER"/>
    <property type="match status" value="1"/>
</dbReference>
<evidence type="ECO:0000256" key="6">
    <source>
        <dbReference type="PROSITE-ProRule" id="PRU00552"/>
    </source>
</evidence>
<evidence type="ECO:0000256" key="5">
    <source>
        <dbReference type="ARBA" id="ARBA00038437"/>
    </source>
</evidence>
<dbReference type="STRING" id="485917.Phep_0185"/>
<dbReference type="InterPro" id="IPR014001">
    <property type="entry name" value="Helicase_ATP-bd"/>
</dbReference>
<feature type="domain" description="DEAD-box RNA helicase Q" evidence="11">
    <location>
        <begin position="1"/>
        <end position="29"/>
    </location>
</feature>
<evidence type="ECO:0000259" key="11">
    <source>
        <dbReference type="PROSITE" id="PS51195"/>
    </source>
</evidence>
<name>C6XYE4_PEDHD</name>
<feature type="compositionally biased region" description="Basic residues" evidence="8">
    <location>
        <begin position="399"/>
        <end position="411"/>
    </location>
</feature>
<keyword evidence="3 7" id="KW-0347">Helicase</keyword>
<feature type="region of interest" description="Disordered" evidence="8">
    <location>
        <begin position="378"/>
        <end position="418"/>
    </location>
</feature>
<keyword evidence="2 7" id="KW-0378">Hydrolase</keyword>
<dbReference type="InterPro" id="IPR001650">
    <property type="entry name" value="Helicase_C-like"/>
</dbReference>
<dbReference type="AlphaFoldDB" id="C6XYE4"/>
<dbReference type="CDD" id="cd00268">
    <property type="entry name" value="DEADc"/>
    <property type="match status" value="1"/>
</dbReference>
<comment type="similarity">
    <text evidence="5 7">Belongs to the DEAD box helicase family.</text>
</comment>
<dbReference type="Proteomes" id="UP000000852">
    <property type="component" value="Chromosome"/>
</dbReference>
<evidence type="ECO:0000313" key="13">
    <source>
        <dbReference type="Proteomes" id="UP000000852"/>
    </source>
</evidence>
<dbReference type="InterPro" id="IPR044742">
    <property type="entry name" value="DEAD/DEAH_RhlB"/>
</dbReference>
<dbReference type="EMBL" id="CP001681">
    <property type="protein sequence ID" value="ACU02411.1"/>
    <property type="molecule type" value="Genomic_DNA"/>
</dbReference>
<evidence type="ECO:0000259" key="9">
    <source>
        <dbReference type="PROSITE" id="PS51192"/>
    </source>
</evidence>
<dbReference type="SMART" id="SM00487">
    <property type="entry name" value="DEXDc"/>
    <property type="match status" value="1"/>
</dbReference>
<evidence type="ECO:0000256" key="3">
    <source>
        <dbReference type="ARBA" id="ARBA00022806"/>
    </source>
</evidence>
<feature type="domain" description="Helicase C-terminal" evidence="10">
    <location>
        <begin position="217"/>
        <end position="376"/>
    </location>
</feature>
<evidence type="ECO:0000313" key="12">
    <source>
        <dbReference type="EMBL" id="ACU02411.1"/>
    </source>
</evidence>
<reference evidence="12 13" key="1">
    <citation type="journal article" date="2009" name="Stand. Genomic Sci.">
        <title>Complete genome sequence of Pedobacter heparinus type strain (HIM 762-3).</title>
        <authorList>
            <person name="Han C."/>
            <person name="Spring S."/>
            <person name="Lapidus A."/>
            <person name="Del Rio T.G."/>
            <person name="Tice H."/>
            <person name="Copeland A."/>
            <person name="Cheng J.F."/>
            <person name="Lucas S."/>
            <person name="Chen F."/>
            <person name="Nolan M."/>
            <person name="Bruce D."/>
            <person name="Goodwin L."/>
            <person name="Pitluck S."/>
            <person name="Ivanova N."/>
            <person name="Mavromatis K."/>
            <person name="Mikhailova N."/>
            <person name="Pati A."/>
            <person name="Chen A."/>
            <person name="Palaniappan K."/>
            <person name="Land M."/>
            <person name="Hauser L."/>
            <person name="Chang Y.J."/>
            <person name="Jeffries C.C."/>
            <person name="Saunders E."/>
            <person name="Chertkov O."/>
            <person name="Brettin T."/>
            <person name="Goker M."/>
            <person name="Rohde M."/>
            <person name="Bristow J."/>
            <person name="Eisen J.A."/>
            <person name="Markowitz V."/>
            <person name="Hugenholtz P."/>
            <person name="Kyrpides N.C."/>
            <person name="Klenk H.P."/>
            <person name="Detter J.C."/>
        </authorList>
    </citation>
    <scope>NUCLEOTIDE SEQUENCE [LARGE SCALE GENOMIC DNA]</scope>
    <source>
        <strain evidence="13">ATCC 13125 / DSM 2366 / CIP 104194 / JCM 7457 / NBRC 12017 / NCIMB 9290 / NRRL B-14731 / HIM 762-3</strain>
    </source>
</reference>
<keyword evidence="13" id="KW-1185">Reference proteome</keyword>
<dbReference type="PROSITE" id="PS51192">
    <property type="entry name" value="HELICASE_ATP_BIND_1"/>
    <property type="match status" value="1"/>
</dbReference>
<dbReference type="HOGENOM" id="CLU_003041_1_3_10"/>
<dbReference type="PANTHER" id="PTHR47959">
    <property type="entry name" value="ATP-DEPENDENT RNA HELICASE RHLE-RELATED"/>
    <property type="match status" value="1"/>
</dbReference>
<feature type="short sequence motif" description="Q motif" evidence="6">
    <location>
        <begin position="1"/>
        <end position="29"/>
    </location>
</feature>
<dbReference type="Pfam" id="PF00270">
    <property type="entry name" value="DEAD"/>
    <property type="match status" value="1"/>
</dbReference>
<evidence type="ECO:0000259" key="10">
    <source>
        <dbReference type="PROSITE" id="PS51194"/>
    </source>
</evidence>